<evidence type="ECO:0000313" key="1">
    <source>
        <dbReference type="EMBL" id="KAJ1676926.1"/>
    </source>
</evidence>
<dbReference type="Proteomes" id="UP001145114">
    <property type="component" value="Unassembled WGS sequence"/>
</dbReference>
<dbReference type="EMBL" id="JAMZIH010003273">
    <property type="protein sequence ID" value="KAJ1676926.1"/>
    <property type="molecule type" value="Genomic_DNA"/>
</dbReference>
<feature type="non-terminal residue" evidence="1">
    <location>
        <position position="242"/>
    </location>
</feature>
<reference evidence="1" key="1">
    <citation type="submission" date="2022-06" db="EMBL/GenBank/DDBJ databases">
        <title>Phylogenomic reconstructions and comparative analyses of Kickxellomycotina fungi.</title>
        <authorList>
            <person name="Reynolds N.K."/>
            <person name="Stajich J.E."/>
            <person name="Barry K."/>
            <person name="Grigoriev I.V."/>
            <person name="Crous P."/>
            <person name="Smith M.E."/>
        </authorList>
    </citation>
    <scope>NUCLEOTIDE SEQUENCE</scope>
    <source>
        <strain evidence="1">RSA 2271</strain>
    </source>
</reference>
<organism evidence="1 2">
    <name type="scientific">Spiromyces aspiralis</name>
    <dbReference type="NCBI Taxonomy" id="68401"/>
    <lineage>
        <taxon>Eukaryota</taxon>
        <taxon>Fungi</taxon>
        <taxon>Fungi incertae sedis</taxon>
        <taxon>Zoopagomycota</taxon>
        <taxon>Kickxellomycotina</taxon>
        <taxon>Kickxellomycetes</taxon>
        <taxon>Kickxellales</taxon>
        <taxon>Kickxellaceae</taxon>
        <taxon>Spiromyces</taxon>
    </lineage>
</organism>
<gene>
    <name evidence="1" type="ORF">EV182_007226</name>
</gene>
<evidence type="ECO:0000313" key="2">
    <source>
        <dbReference type="Proteomes" id="UP001145114"/>
    </source>
</evidence>
<comment type="caution">
    <text evidence="1">The sequence shown here is derived from an EMBL/GenBank/DDBJ whole genome shotgun (WGS) entry which is preliminary data.</text>
</comment>
<proteinExistence type="predicted"/>
<accession>A0ACC1HKS6</accession>
<sequence>MRENSTRAINLVIISSIGLACMVYQWIAVIGYLSFGNNVSENLLLMYGKGPLVILSQLGMALLVLFSYPLQCHPARASIEKIIFVIRQGVDGIKNYEFDPIPDSEAVTAAGDAANPGAVPYYNTNTTESGSNDAGGDEEDGSPLESSDSPTTTSSVSAVISHRASTATHVTITVCLLVLSYIVALSVSNLTLVLSFVGSTGSTTISFILPGLFYYKIHADDPWRPKKCLAALLAAYGLLILV</sequence>
<keyword evidence="2" id="KW-1185">Reference proteome</keyword>
<name>A0ACC1HKS6_9FUNG</name>
<protein>
    <submittedName>
        <fullName evidence="1">Uncharacterized protein</fullName>
    </submittedName>
</protein>